<evidence type="ECO:0000313" key="14">
    <source>
        <dbReference type="EMBL" id="RKO99627.1"/>
    </source>
</evidence>
<dbReference type="OrthoDB" id="3352408at2759"/>
<comment type="function">
    <text evidence="12">Catalyzes the hydrolysis of ATP coupled with the transport of calcium.</text>
</comment>
<feature type="domain" description="Cation-transporting P-type ATPase N-terminal" evidence="13">
    <location>
        <begin position="8"/>
        <end position="82"/>
    </location>
</feature>
<feature type="transmembrane region" description="Helical" evidence="12">
    <location>
        <begin position="779"/>
        <end position="796"/>
    </location>
</feature>
<comment type="catalytic activity">
    <reaction evidence="12">
        <text>Ca(2+)(in) + ATP + H2O = Ca(2+)(out) + ADP + phosphate + H(+)</text>
        <dbReference type="Rhea" id="RHEA:18105"/>
        <dbReference type="ChEBI" id="CHEBI:15377"/>
        <dbReference type="ChEBI" id="CHEBI:15378"/>
        <dbReference type="ChEBI" id="CHEBI:29108"/>
        <dbReference type="ChEBI" id="CHEBI:30616"/>
        <dbReference type="ChEBI" id="CHEBI:43474"/>
        <dbReference type="ChEBI" id="CHEBI:456216"/>
        <dbReference type="EC" id="7.2.2.10"/>
    </reaction>
</comment>
<feature type="transmembrane region" description="Helical" evidence="12">
    <location>
        <begin position="853"/>
        <end position="873"/>
    </location>
</feature>
<dbReference type="GO" id="GO:0005388">
    <property type="term" value="F:P-type calcium transporter activity"/>
    <property type="evidence" value="ECO:0007669"/>
    <property type="project" value="UniProtKB-EC"/>
</dbReference>
<gene>
    <name evidence="14" type="ORF">CXG81DRAFT_14261</name>
</gene>
<dbReference type="Gene3D" id="3.40.1110.10">
    <property type="entry name" value="Calcium-transporting ATPase, cytoplasmic domain N"/>
    <property type="match status" value="1"/>
</dbReference>
<evidence type="ECO:0000256" key="1">
    <source>
        <dbReference type="ARBA" id="ARBA00004127"/>
    </source>
</evidence>
<dbReference type="GO" id="GO:0012505">
    <property type="term" value="C:endomembrane system"/>
    <property type="evidence" value="ECO:0007669"/>
    <property type="project" value="UniProtKB-SubCell"/>
</dbReference>
<dbReference type="PRINTS" id="PR00120">
    <property type="entry name" value="HATPASE"/>
</dbReference>
<dbReference type="Pfam" id="PF00690">
    <property type="entry name" value="Cation_ATPase_N"/>
    <property type="match status" value="1"/>
</dbReference>
<evidence type="ECO:0000256" key="9">
    <source>
        <dbReference type="ARBA" id="ARBA00022989"/>
    </source>
</evidence>
<dbReference type="SFLD" id="SFLDF00027">
    <property type="entry name" value="p-type_atpase"/>
    <property type="match status" value="1"/>
</dbReference>
<evidence type="ECO:0000256" key="10">
    <source>
        <dbReference type="ARBA" id="ARBA00023065"/>
    </source>
</evidence>
<dbReference type="GO" id="GO:0016887">
    <property type="term" value="F:ATP hydrolysis activity"/>
    <property type="evidence" value="ECO:0007669"/>
    <property type="project" value="InterPro"/>
</dbReference>
<keyword evidence="11 12" id="KW-0472">Membrane</keyword>
<keyword evidence="3 12" id="KW-0109">Calcium transport</keyword>
<dbReference type="InterPro" id="IPR006068">
    <property type="entry name" value="ATPase_P-typ_cation-transptr_C"/>
</dbReference>
<dbReference type="InterPro" id="IPR023299">
    <property type="entry name" value="ATPase_P-typ_cyto_dom_N"/>
</dbReference>
<dbReference type="InterPro" id="IPR001757">
    <property type="entry name" value="P_typ_ATPase"/>
</dbReference>
<dbReference type="InterPro" id="IPR044492">
    <property type="entry name" value="P_typ_ATPase_HD_dom"/>
</dbReference>
<keyword evidence="10 12" id="KW-0406">Ion transport</keyword>
<dbReference type="Pfam" id="PF13246">
    <property type="entry name" value="Cation_ATPase"/>
    <property type="match status" value="1"/>
</dbReference>
<organism evidence="14 15">
    <name type="scientific">Caulochytrium protostelioides</name>
    <dbReference type="NCBI Taxonomy" id="1555241"/>
    <lineage>
        <taxon>Eukaryota</taxon>
        <taxon>Fungi</taxon>
        <taxon>Fungi incertae sedis</taxon>
        <taxon>Chytridiomycota</taxon>
        <taxon>Chytridiomycota incertae sedis</taxon>
        <taxon>Chytridiomycetes</taxon>
        <taxon>Caulochytriales</taxon>
        <taxon>Caulochytriaceae</taxon>
        <taxon>Caulochytrium</taxon>
    </lineage>
</organism>
<dbReference type="SFLD" id="SFLDS00003">
    <property type="entry name" value="Haloacid_Dehalogenase"/>
    <property type="match status" value="1"/>
</dbReference>
<dbReference type="InterPro" id="IPR036412">
    <property type="entry name" value="HAD-like_sf"/>
</dbReference>
<evidence type="ECO:0000256" key="7">
    <source>
        <dbReference type="ARBA" id="ARBA00022840"/>
    </source>
</evidence>
<name>A0A4P9X3L6_9FUNG</name>
<dbReference type="EC" id="7.2.2.10" evidence="12"/>
<evidence type="ECO:0000256" key="8">
    <source>
        <dbReference type="ARBA" id="ARBA00022967"/>
    </source>
</evidence>
<dbReference type="SMART" id="SM00831">
    <property type="entry name" value="Cation_ATPase_N"/>
    <property type="match status" value="1"/>
</dbReference>
<dbReference type="Gene3D" id="3.40.50.1000">
    <property type="entry name" value="HAD superfamily/HAD-like"/>
    <property type="match status" value="1"/>
</dbReference>
<dbReference type="InterPro" id="IPR018303">
    <property type="entry name" value="ATPase_P-typ_P_site"/>
</dbReference>
<dbReference type="PRINTS" id="PR00119">
    <property type="entry name" value="CATATPASE"/>
</dbReference>
<protein>
    <recommendedName>
        <fullName evidence="12">Calcium-transporting ATPase</fullName>
        <ecNumber evidence="12">7.2.2.10</ecNumber>
    </recommendedName>
</protein>
<dbReference type="NCBIfam" id="TIGR01522">
    <property type="entry name" value="ATPase-IIA2_Ca"/>
    <property type="match status" value="1"/>
</dbReference>
<evidence type="ECO:0000313" key="15">
    <source>
        <dbReference type="Proteomes" id="UP000274922"/>
    </source>
</evidence>
<evidence type="ECO:0000259" key="13">
    <source>
        <dbReference type="SMART" id="SM00831"/>
    </source>
</evidence>
<dbReference type="InterPro" id="IPR023214">
    <property type="entry name" value="HAD_sf"/>
</dbReference>
<evidence type="ECO:0000256" key="5">
    <source>
        <dbReference type="ARBA" id="ARBA00022741"/>
    </source>
</evidence>
<dbReference type="PROSITE" id="PS00154">
    <property type="entry name" value="ATPASE_E1_E2"/>
    <property type="match status" value="1"/>
</dbReference>
<keyword evidence="7 12" id="KW-0067">ATP-binding</keyword>
<keyword evidence="15" id="KW-1185">Reference proteome</keyword>
<keyword evidence="4 12" id="KW-0812">Transmembrane</keyword>
<evidence type="ECO:0000256" key="4">
    <source>
        <dbReference type="ARBA" id="ARBA00022692"/>
    </source>
</evidence>
<dbReference type="Pfam" id="PF00122">
    <property type="entry name" value="E1-E2_ATPase"/>
    <property type="match status" value="1"/>
</dbReference>
<dbReference type="AlphaFoldDB" id="A0A4P9X3L6"/>
<keyword evidence="9 12" id="KW-1133">Transmembrane helix</keyword>
<dbReference type="InterPro" id="IPR004014">
    <property type="entry name" value="ATPase_P-typ_cation-transptr_N"/>
</dbReference>
<dbReference type="InterPro" id="IPR059000">
    <property type="entry name" value="ATPase_P-type_domA"/>
</dbReference>
<evidence type="ECO:0000256" key="2">
    <source>
        <dbReference type="ARBA" id="ARBA00022448"/>
    </source>
</evidence>
<dbReference type="SUPFAM" id="SSF81660">
    <property type="entry name" value="Metal cation-transporting ATPase, ATP-binding domain N"/>
    <property type="match status" value="1"/>
</dbReference>
<reference evidence="15" key="1">
    <citation type="journal article" date="2018" name="Nat. Microbiol.">
        <title>Leveraging single-cell genomics to expand the fungal tree of life.</title>
        <authorList>
            <person name="Ahrendt S.R."/>
            <person name="Quandt C.A."/>
            <person name="Ciobanu D."/>
            <person name="Clum A."/>
            <person name="Salamov A."/>
            <person name="Andreopoulos B."/>
            <person name="Cheng J.F."/>
            <person name="Woyke T."/>
            <person name="Pelin A."/>
            <person name="Henrissat B."/>
            <person name="Reynolds N.K."/>
            <person name="Benny G.L."/>
            <person name="Smith M.E."/>
            <person name="James T.Y."/>
            <person name="Grigoriev I.V."/>
        </authorList>
    </citation>
    <scope>NUCLEOTIDE SEQUENCE [LARGE SCALE GENOMIC DNA]</scope>
    <source>
        <strain evidence="15">ATCC 52028</strain>
    </source>
</reference>
<dbReference type="Proteomes" id="UP000274922">
    <property type="component" value="Unassembled WGS sequence"/>
</dbReference>
<sequence>MRQTPSAHYASLSISDVVAAQKTALESGLTSAEAANRLAILGYNELRSTSTESRFGKYINQFKDPLIGLLFGSAFVSLLVGEVEDAVSIVVTMLIVTTISFVQESRSEASLEALNHLVPHTCHLIRDGCRQTVPAALLVCGDLVEFSLGDRIPADVRLVVSVDLQIDESSLTGENAPQRKHVETVCKESRDLGLEERSNIAFMGTLVRAGRGQGIVVGTGQQTEFGHVFAMMNDVEARKTPLQHTMSELGAQLSMAAFGIILVISLIGFFQRRPALEIFTTAVSLAVAAIPEGLPIVVTVTLALGSLRMADRHAIVKKLYAVEGLSSVNVVCADKTGTLTCNHMTVTAILTTDTMQAQDVAHAHAPAGAGMTRLLMNAMVLCNNAFRSENGVVGGQATEAALVDLAHRFGLDDPRRRSPRLHEVPFDSLAKQMWVTAAGGAGGAEPPRALHIVKGALETLLHGPHACRYHLASVPNDPHTLMLAPITPDVEQTLRQRVRELASQGLRVLAAAVGTHHDTMTLVGVVGMADPLRPGIRATVQAMVKQSQIRFMMITGDDEETACSIAAQLGIALPNRDKAALARAMGMPRPASTRRSCYYGYEVEENLDALIDDLQICCRSTPRHKMMIVEALQKRGCVVAMTGDGVNDAPALRRADIGIAMGKTGTDVAKEAADMILVNDDLSTIMSAIEEGKGIFYNIQSFLRFQLSTSYVALMLTGITTFLTGMHPLNAMQILWINVICDGPVAQSLGVEPVHRDVMAAPPRPRDAPILHRALVRDVLIRGTVMLLTVLALFMSEYPSGAAADAMGAPGGAGKSARLTTMTFTAFVVADLFNALACRSRDRSVFRLATNKLFNIAVALCIGVQLCVIYVPALQRIFQTEALTAGDLVRITITQSPVLLLDELWKHYELWHRHRRGSGGHSSGHYAAVEAYHLQDMTHV</sequence>
<dbReference type="Pfam" id="PF00689">
    <property type="entry name" value="Cation_ATPase_C"/>
    <property type="match status" value="1"/>
</dbReference>
<dbReference type="SUPFAM" id="SSF81653">
    <property type="entry name" value="Calcium ATPase, transduction domain A"/>
    <property type="match status" value="1"/>
</dbReference>
<evidence type="ECO:0000256" key="3">
    <source>
        <dbReference type="ARBA" id="ARBA00022568"/>
    </source>
</evidence>
<comment type="similarity">
    <text evidence="12">Belongs to the cation transport ATPase (P-type) (TC 3.A.3) family.</text>
</comment>
<accession>A0A4P9X3L6</accession>
<keyword evidence="2 12" id="KW-0813">Transport</keyword>
<dbReference type="NCBIfam" id="TIGR01494">
    <property type="entry name" value="ATPase_P-type"/>
    <property type="match status" value="2"/>
</dbReference>
<dbReference type="InterPro" id="IPR006413">
    <property type="entry name" value="P-type_ATPase_IIA_PMR1"/>
</dbReference>
<keyword evidence="8" id="KW-1278">Translocase</keyword>
<dbReference type="STRING" id="1555241.A0A4P9X3L6"/>
<feature type="transmembrane region" description="Helical" evidence="12">
    <location>
        <begin position="249"/>
        <end position="270"/>
    </location>
</feature>
<feature type="transmembrane region" description="Helical" evidence="12">
    <location>
        <begin position="816"/>
        <end position="833"/>
    </location>
</feature>
<dbReference type="InterPro" id="IPR008250">
    <property type="entry name" value="ATPase_P-typ_transduc_dom_A_sf"/>
</dbReference>
<comment type="caution">
    <text evidence="12">Lacks conserved residue(s) required for the propagation of feature annotation.</text>
</comment>
<dbReference type="FunFam" id="2.70.150.10:FF:000008">
    <property type="entry name" value="Calcium-transporting ATPase"/>
    <property type="match status" value="1"/>
</dbReference>
<dbReference type="PANTHER" id="PTHR42861">
    <property type="entry name" value="CALCIUM-TRANSPORTING ATPASE"/>
    <property type="match status" value="1"/>
</dbReference>
<proteinExistence type="inferred from homology"/>
<dbReference type="Gene3D" id="2.70.150.10">
    <property type="entry name" value="Calcium-transporting ATPase, cytoplasmic transduction domain A"/>
    <property type="match status" value="1"/>
</dbReference>
<comment type="subcellular location">
    <subcellularLocation>
        <location evidence="1">Endomembrane system</location>
        <topology evidence="1">Multi-pass membrane protein</topology>
    </subcellularLocation>
    <subcellularLocation>
        <location evidence="12">Membrane</location>
        <topology evidence="12">Multi-pass membrane protein</topology>
    </subcellularLocation>
</comment>
<dbReference type="GO" id="GO:0016020">
    <property type="term" value="C:membrane"/>
    <property type="evidence" value="ECO:0007669"/>
    <property type="project" value="UniProtKB-SubCell"/>
</dbReference>
<dbReference type="SFLD" id="SFLDG00002">
    <property type="entry name" value="C1.7:_P-type_atpase_like"/>
    <property type="match status" value="1"/>
</dbReference>
<dbReference type="SUPFAM" id="SSF56784">
    <property type="entry name" value="HAD-like"/>
    <property type="match status" value="1"/>
</dbReference>
<dbReference type="InterPro" id="IPR023298">
    <property type="entry name" value="ATPase_P-typ_TM_dom_sf"/>
</dbReference>
<dbReference type="EMBL" id="ML014270">
    <property type="protein sequence ID" value="RKO99627.1"/>
    <property type="molecule type" value="Genomic_DNA"/>
</dbReference>
<dbReference type="SUPFAM" id="SSF81665">
    <property type="entry name" value="Calcium ATPase, transmembrane domain M"/>
    <property type="match status" value="1"/>
</dbReference>
<evidence type="ECO:0000256" key="11">
    <source>
        <dbReference type="ARBA" id="ARBA00023136"/>
    </source>
</evidence>
<dbReference type="Gene3D" id="1.20.1110.10">
    <property type="entry name" value="Calcium-transporting ATPase, transmembrane domain"/>
    <property type="match status" value="1"/>
</dbReference>
<keyword evidence="6 12" id="KW-0106">Calcium</keyword>
<dbReference type="GO" id="GO:0005524">
    <property type="term" value="F:ATP binding"/>
    <property type="evidence" value="ECO:0007669"/>
    <property type="project" value="UniProtKB-KW"/>
</dbReference>
<keyword evidence="5 12" id="KW-0547">Nucleotide-binding</keyword>
<evidence type="ECO:0000256" key="12">
    <source>
        <dbReference type="RuleBase" id="RU361146"/>
    </source>
</evidence>
<feature type="transmembrane region" description="Helical" evidence="12">
    <location>
        <begin position="282"/>
        <end position="307"/>
    </location>
</feature>
<evidence type="ECO:0000256" key="6">
    <source>
        <dbReference type="ARBA" id="ARBA00022837"/>
    </source>
</evidence>